<gene>
    <name evidence="2" type="ORF">C2E20_3705</name>
</gene>
<dbReference type="PANTHER" id="PTHR21228:SF40">
    <property type="entry name" value="LD45607P"/>
    <property type="match status" value="1"/>
</dbReference>
<evidence type="ECO:0000313" key="3">
    <source>
        <dbReference type="Proteomes" id="UP000239649"/>
    </source>
</evidence>
<dbReference type="GO" id="GO:0009507">
    <property type="term" value="C:chloroplast"/>
    <property type="evidence" value="ECO:0007669"/>
    <property type="project" value="GOC"/>
</dbReference>
<evidence type="ECO:0000256" key="1">
    <source>
        <dbReference type="SAM" id="MobiDB-lite"/>
    </source>
</evidence>
<sequence length="561" mass="62221">MAALPAAQRAACSPGAEGGRVDAGRQLVQRRLPSGAQQRRRDVPFVKWWQRGPRKAGEVKPVKLIPTLLHWTDSCKEVLDLVLRYEGELDSREMTVAFQRMGALFLTDLGATPDRVVAPENAKEHCARLFSEAQAQLGTLDTQGLATAVWMCARFHYLPPAEERAAWERALWERRFDVTLIEVSNIIFSLGVLHWLPTEMPALNDELLERALQQAHKLTPWMVCNIMWGCARLQPDGWAPSADCLVRLVEASLPQLDSFSPESFCAMLFSLACLRMRPDDAALTAVLDAFQWQVPKSNNRQLVTVVWSLGALQITPLITESLWDDIERQLLQQADEFNFSSAPFFLFGSARLQLNPSEPLLRLLLAKTIEFLPDLRTGDVTVVLWALCRMGHKAGEGVVTHQFLQPLVERFMQHNAERPATLRQLSTLLWATSQLKAELPPATLAALIADADARATEQRRAMSTTDATMLLNAFETMESPEGLAFLKRHIMGRWGARHRSRLFDDEEGEEGSEGSASDSDGEGPEETLKGGGISKGGAEEGASASAGEGLLDDELELRPVL</sequence>
<dbReference type="AlphaFoldDB" id="A0A2P6VG05"/>
<comment type="caution">
    <text evidence="2">The sequence shown here is derived from an EMBL/GenBank/DDBJ whole genome shotgun (WGS) entry which is preliminary data.</text>
</comment>
<keyword evidence="3" id="KW-1185">Reference proteome</keyword>
<dbReference type="GO" id="GO:1901259">
    <property type="term" value="P:chloroplast rRNA processing"/>
    <property type="evidence" value="ECO:0007669"/>
    <property type="project" value="TreeGrafter"/>
</dbReference>
<accession>A0A2P6VG05</accession>
<dbReference type="EMBL" id="LHPF02000008">
    <property type="protein sequence ID" value="PSC73008.1"/>
    <property type="molecule type" value="Genomic_DNA"/>
</dbReference>
<dbReference type="OrthoDB" id="514388at2759"/>
<dbReference type="GO" id="GO:0044528">
    <property type="term" value="P:regulation of mitochondrial mRNA stability"/>
    <property type="evidence" value="ECO:0007669"/>
    <property type="project" value="TreeGrafter"/>
</dbReference>
<name>A0A2P6VG05_9CHLO</name>
<feature type="region of interest" description="Disordered" evidence="1">
    <location>
        <begin position="1"/>
        <end position="22"/>
    </location>
</feature>
<dbReference type="InterPro" id="IPR050870">
    <property type="entry name" value="FAST_kinase"/>
</dbReference>
<proteinExistence type="predicted"/>
<evidence type="ECO:0000313" key="2">
    <source>
        <dbReference type="EMBL" id="PSC73008.1"/>
    </source>
</evidence>
<dbReference type="PANTHER" id="PTHR21228">
    <property type="entry name" value="FAST LEU-RICH DOMAIN-CONTAINING"/>
    <property type="match status" value="1"/>
</dbReference>
<feature type="compositionally biased region" description="Low complexity" evidence="1">
    <location>
        <begin position="540"/>
        <end position="549"/>
    </location>
</feature>
<dbReference type="GO" id="GO:0005759">
    <property type="term" value="C:mitochondrial matrix"/>
    <property type="evidence" value="ECO:0007669"/>
    <property type="project" value="TreeGrafter"/>
</dbReference>
<dbReference type="Proteomes" id="UP000239649">
    <property type="component" value="Unassembled WGS sequence"/>
</dbReference>
<reference evidence="2 3" key="1">
    <citation type="journal article" date="2018" name="Plant J.">
        <title>Genome sequences of Chlorella sorokiniana UTEX 1602 and Micractinium conductrix SAG 241.80: implications to maltose excretion by a green alga.</title>
        <authorList>
            <person name="Arriola M.B."/>
            <person name="Velmurugan N."/>
            <person name="Zhang Y."/>
            <person name="Plunkett M.H."/>
            <person name="Hondzo H."/>
            <person name="Barney B.M."/>
        </authorList>
    </citation>
    <scope>NUCLEOTIDE SEQUENCE [LARGE SCALE GENOMIC DNA]</scope>
    <source>
        <strain evidence="2 3">SAG 241.80</strain>
    </source>
</reference>
<protein>
    <submittedName>
        <fullName evidence="2">RAP domain</fullName>
    </submittedName>
</protein>
<feature type="region of interest" description="Disordered" evidence="1">
    <location>
        <begin position="501"/>
        <end position="561"/>
    </location>
</feature>
<dbReference type="GO" id="GO:0000963">
    <property type="term" value="P:mitochondrial RNA processing"/>
    <property type="evidence" value="ECO:0007669"/>
    <property type="project" value="TreeGrafter"/>
</dbReference>
<dbReference type="GO" id="GO:0035770">
    <property type="term" value="C:ribonucleoprotein granule"/>
    <property type="evidence" value="ECO:0007669"/>
    <property type="project" value="TreeGrafter"/>
</dbReference>
<organism evidence="2 3">
    <name type="scientific">Micractinium conductrix</name>
    <dbReference type="NCBI Taxonomy" id="554055"/>
    <lineage>
        <taxon>Eukaryota</taxon>
        <taxon>Viridiplantae</taxon>
        <taxon>Chlorophyta</taxon>
        <taxon>core chlorophytes</taxon>
        <taxon>Trebouxiophyceae</taxon>
        <taxon>Chlorellales</taxon>
        <taxon>Chlorellaceae</taxon>
        <taxon>Chlorella clade</taxon>
        <taxon>Micractinium</taxon>
    </lineage>
</organism>
<dbReference type="GO" id="GO:0003723">
    <property type="term" value="F:RNA binding"/>
    <property type="evidence" value="ECO:0007669"/>
    <property type="project" value="TreeGrafter"/>
</dbReference>